<gene>
    <name evidence="1" type="ORF">TIFTF001_044299</name>
</gene>
<dbReference type="InterPro" id="IPR023214">
    <property type="entry name" value="HAD_sf"/>
</dbReference>
<accession>A0AA88CTD4</accession>
<dbReference type="EMBL" id="BTGU01003242">
    <property type="protein sequence ID" value="GMN28962.1"/>
    <property type="molecule type" value="Genomic_DNA"/>
</dbReference>
<reference evidence="1" key="1">
    <citation type="submission" date="2023-07" db="EMBL/GenBank/DDBJ databases">
        <title>draft genome sequence of fig (Ficus carica).</title>
        <authorList>
            <person name="Takahashi T."/>
            <person name="Nishimura K."/>
        </authorList>
    </citation>
    <scope>NUCLEOTIDE SEQUENCE</scope>
</reference>
<dbReference type="Proteomes" id="UP001187192">
    <property type="component" value="Unassembled WGS sequence"/>
</dbReference>
<name>A0AA88CTD4_FICCA</name>
<comment type="caution">
    <text evidence="1">The sequence shown here is derived from an EMBL/GenBank/DDBJ whole genome shotgun (WGS) entry which is preliminary data.</text>
</comment>
<sequence length="92" mass="10670">MQFFKSNTLLIDNKPYKALLIPLYSAIFPEEYSAENVNDDALGPKGELRLYLGKLADADDIPYFVKRHPFGQPFIKPSHSQWDFYSKIVHHL</sequence>
<organism evidence="1 2">
    <name type="scientific">Ficus carica</name>
    <name type="common">Common fig</name>
    <dbReference type="NCBI Taxonomy" id="3494"/>
    <lineage>
        <taxon>Eukaryota</taxon>
        <taxon>Viridiplantae</taxon>
        <taxon>Streptophyta</taxon>
        <taxon>Embryophyta</taxon>
        <taxon>Tracheophyta</taxon>
        <taxon>Spermatophyta</taxon>
        <taxon>Magnoliopsida</taxon>
        <taxon>eudicotyledons</taxon>
        <taxon>Gunneridae</taxon>
        <taxon>Pentapetalae</taxon>
        <taxon>rosids</taxon>
        <taxon>fabids</taxon>
        <taxon>Rosales</taxon>
        <taxon>Moraceae</taxon>
        <taxon>Ficeae</taxon>
        <taxon>Ficus</taxon>
    </lineage>
</organism>
<proteinExistence type="predicted"/>
<dbReference type="AlphaFoldDB" id="A0AA88CTD4"/>
<protein>
    <submittedName>
        <fullName evidence="1">Uncharacterized protein</fullName>
    </submittedName>
</protein>
<dbReference type="Gene3D" id="3.40.50.1000">
    <property type="entry name" value="HAD superfamily/HAD-like"/>
    <property type="match status" value="1"/>
</dbReference>
<evidence type="ECO:0000313" key="1">
    <source>
        <dbReference type="EMBL" id="GMN28962.1"/>
    </source>
</evidence>
<keyword evidence="2" id="KW-1185">Reference proteome</keyword>
<evidence type="ECO:0000313" key="2">
    <source>
        <dbReference type="Proteomes" id="UP001187192"/>
    </source>
</evidence>